<protein>
    <submittedName>
        <fullName evidence="2">Uncharacterized protein</fullName>
    </submittedName>
</protein>
<proteinExistence type="predicted"/>
<comment type="caution">
    <text evidence="2">The sequence shown here is derived from an EMBL/GenBank/DDBJ whole genome shotgun (WGS) entry which is preliminary data.</text>
</comment>
<evidence type="ECO:0000256" key="1">
    <source>
        <dbReference type="SAM" id="Phobius"/>
    </source>
</evidence>
<keyword evidence="1" id="KW-0472">Membrane</keyword>
<accession>A0ABT3QBH2</accession>
<keyword evidence="3" id="KW-1185">Reference proteome</keyword>
<sequence length="64" mass="7199">MQFNTSKLSRLPVTRIITGTTGCALMLYCYRYYVLLPPDSPEHVMRHMAALIVGTIVLLGTIWA</sequence>
<keyword evidence="1" id="KW-1133">Transmembrane helix</keyword>
<name>A0ABT3QBH2_9PROT</name>
<keyword evidence="1" id="KW-0812">Transmembrane</keyword>
<organism evidence="2 3">
    <name type="scientific">Acetobacter thailandicus</name>
    <dbReference type="NCBI Taxonomy" id="1502842"/>
    <lineage>
        <taxon>Bacteria</taxon>
        <taxon>Pseudomonadati</taxon>
        <taxon>Pseudomonadota</taxon>
        <taxon>Alphaproteobacteria</taxon>
        <taxon>Acetobacterales</taxon>
        <taxon>Acetobacteraceae</taxon>
        <taxon>Acetobacter</taxon>
    </lineage>
</organism>
<dbReference type="EMBL" id="JAPIUZ010000001">
    <property type="protein sequence ID" value="MCX2562642.1"/>
    <property type="molecule type" value="Genomic_DNA"/>
</dbReference>
<reference evidence="2 3" key="1">
    <citation type="submission" date="2022-11" db="EMBL/GenBank/DDBJ databases">
        <title>Genome sequencing of Acetobacter type strain.</title>
        <authorList>
            <person name="Heo J."/>
            <person name="Lee D."/>
            <person name="Han B.-H."/>
            <person name="Hong S.-B."/>
            <person name="Kwon S.-W."/>
        </authorList>
    </citation>
    <scope>NUCLEOTIDE SEQUENCE [LARGE SCALE GENOMIC DNA]</scope>
    <source>
        <strain evidence="2 3">KACC 21253</strain>
    </source>
</reference>
<feature type="transmembrane region" description="Helical" evidence="1">
    <location>
        <begin position="45"/>
        <end position="63"/>
    </location>
</feature>
<evidence type="ECO:0000313" key="3">
    <source>
        <dbReference type="Proteomes" id="UP001301152"/>
    </source>
</evidence>
<gene>
    <name evidence="2" type="ORF">OQ497_01485</name>
</gene>
<dbReference type="RefSeq" id="WP_086635076.1">
    <property type="nucleotide sequence ID" value="NZ_JAERKX010000001.1"/>
</dbReference>
<feature type="transmembrane region" description="Helical" evidence="1">
    <location>
        <begin position="12"/>
        <end position="33"/>
    </location>
</feature>
<evidence type="ECO:0000313" key="2">
    <source>
        <dbReference type="EMBL" id="MCX2562642.1"/>
    </source>
</evidence>
<dbReference type="Proteomes" id="UP001301152">
    <property type="component" value="Unassembled WGS sequence"/>
</dbReference>